<dbReference type="PROSITE" id="PS50006">
    <property type="entry name" value="FHA_DOMAIN"/>
    <property type="match status" value="1"/>
</dbReference>
<dbReference type="SMART" id="SM00240">
    <property type="entry name" value="FHA"/>
    <property type="match status" value="1"/>
</dbReference>
<dbReference type="Gene3D" id="2.60.200.20">
    <property type="match status" value="1"/>
</dbReference>
<evidence type="ECO:0000313" key="6">
    <source>
        <dbReference type="Proteomes" id="UP000012960"/>
    </source>
</evidence>
<dbReference type="Proteomes" id="UP000012960">
    <property type="component" value="Unplaced"/>
</dbReference>
<feature type="compositionally biased region" description="Low complexity" evidence="2">
    <location>
        <begin position="59"/>
        <end position="79"/>
    </location>
</feature>
<dbReference type="EMBL" id="HG996476">
    <property type="protein sequence ID" value="CAG1855142.1"/>
    <property type="molecule type" value="Genomic_DNA"/>
</dbReference>
<sequence length="726" mass="80262">MKVPMGPPAPRNPKPDPNPELTDGDPSNDKDGLACSQQDGGVAAESIAPESEAKDLEKPSPSASNSSSSGSQSGNSAAPYSIPSWSEPPAQPFFLEVLKDGIIIEQLDVSQKGAYMFGRIDSCDFVLEHPTISRFHAVLQFKKDEVLLYDLGSTHGTFINKMQVKKKVYTELHVGDVIRFGMSSRLYIFQGPTELMPPEGDLEKLRNAKIREELLDREASLSRARVDASLANGISWGMQEDAIEEDTENGADEITWQTYKGQLTERQEKTRSKIIKRMEKVANMKKEIDAIRAKDIAQGGLTQGQQTQIARNEQRITQIMEELDSLEETLNESIQESVGARSGKVVCGKKKENVEDEDDMLSDDDDFYDRTKKKPAARKSGEQQSVETADSLLDKKDTIISQIEEKKALLLKEKEKGVTDSVNSTEGGDDLDAYMSGLSSQLVHDRVTKIQNELVDLQTDLEKTMYLLKIADPMGEAARKRDAKAEASKSKSIPNVSKPPKSEQKQGTAPTHVVKQGTVPTTTVGLKPDDTSSHKQAVEHTEGRNMTEDQEASKPVYTAVKPQWLGATREITSEENMVQETHLDENELDNFVDYKDRKEILGSDNRSEIDCAGPGLIIRKRKPAHEMGMGVDKIPKVEVSVAETSAADAVALLLKHKRGYTALDEVHENKESKSKGLEGKDNSQEKRVFGPSKPAFLDNNPDYESWVPPEGQTGDGRTSLNERLGY</sequence>
<dbReference type="InterPro" id="IPR050923">
    <property type="entry name" value="Cell_Proc_Reg/RNA_Proc"/>
</dbReference>
<name>A0A804L2F4_MUSAM</name>
<keyword evidence="1" id="KW-0175">Coiled coil</keyword>
<feature type="region of interest" description="Disordered" evidence="2">
    <location>
        <begin position="479"/>
        <end position="554"/>
    </location>
</feature>
<feature type="region of interest" description="Disordered" evidence="2">
    <location>
        <begin position="667"/>
        <end position="726"/>
    </location>
</feature>
<evidence type="ECO:0000256" key="1">
    <source>
        <dbReference type="SAM" id="Coils"/>
    </source>
</evidence>
<feature type="compositionally biased region" description="Basic and acidic residues" evidence="2">
    <location>
        <begin position="527"/>
        <end position="547"/>
    </location>
</feature>
<feature type="compositionally biased region" description="Acidic residues" evidence="2">
    <location>
        <begin position="354"/>
        <end position="367"/>
    </location>
</feature>
<feature type="region of interest" description="Disordered" evidence="2">
    <location>
        <begin position="354"/>
        <end position="390"/>
    </location>
</feature>
<dbReference type="FunCoup" id="A0A804L2F4">
    <property type="interactions" value="1792"/>
</dbReference>
<evidence type="ECO:0000259" key="3">
    <source>
        <dbReference type="PROSITE" id="PS50006"/>
    </source>
</evidence>
<dbReference type="CDD" id="cd22677">
    <property type="entry name" value="FHA_Kanadaptin"/>
    <property type="match status" value="1"/>
</dbReference>
<dbReference type="EnsemblPlants" id="Ma10_t31330.1">
    <property type="protein sequence ID" value="Ma10_p31330.1"/>
    <property type="gene ID" value="Ma10_g31330"/>
</dbReference>
<feature type="compositionally biased region" description="Pro residues" evidence="2">
    <location>
        <begin position="1"/>
        <end position="18"/>
    </location>
</feature>
<protein>
    <submittedName>
        <fullName evidence="4">(wild Malaysian banana) hypothetical protein</fullName>
    </submittedName>
</protein>
<dbReference type="InParanoid" id="A0A804L2F4"/>
<feature type="region of interest" description="Disordered" evidence="2">
    <location>
        <begin position="1"/>
        <end position="82"/>
    </location>
</feature>
<evidence type="ECO:0000313" key="4">
    <source>
        <dbReference type="EMBL" id="CAG1855142.1"/>
    </source>
</evidence>
<dbReference type="PANTHER" id="PTHR23308">
    <property type="entry name" value="NUCLEAR INHIBITOR OF PROTEIN PHOSPHATASE-1"/>
    <property type="match status" value="1"/>
</dbReference>
<proteinExistence type="predicted"/>
<feature type="coiled-coil region" evidence="1">
    <location>
        <begin position="309"/>
        <end position="336"/>
    </location>
</feature>
<dbReference type="InterPro" id="IPR000253">
    <property type="entry name" value="FHA_dom"/>
</dbReference>
<feature type="compositionally biased region" description="Basic and acidic residues" evidence="2">
    <location>
        <begin position="479"/>
        <end position="489"/>
    </location>
</feature>
<evidence type="ECO:0000256" key="2">
    <source>
        <dbReference type="SAM" id="MobiDB-lite"/>
    </source>
</evidence>
<dbReference type="OrthoDB" id="444265at2759"/>
<accession>A0A804L2F4</accession>
<gene>
    <name evidence="4" type="ORF">GSMUA_333680.1</name>
</gene>
<dbReference type="Pfam" id="PF00498">
    <property type="entry name" value="FHA"/>
    <property type="match status" value="1"/>
</dbReference>
<organism evidence="5 6">
    <name type="scientific">Musa acuminata subsp. malaccensis</name>
    <name type="common">Wild banana</name>
    <name type="synonym">Musa malaccensis</name>
    <dbReference type="NCBI Taxonomy" id="214687"/>
    <lineage>
        <taxon>Eukaryota</taxon>
        <taxon>Viridiplantae</taxon>
        <taxon>Streptophyta</taxon>
        <taxon>Embryophyta</taxon>
        <taxon>Tracheophyta</taxon>
        <taxon>Spermatophyta</taxon>
        <taxon>Magnoliopsida</taxon>
        <taxon>Liliopsida</taxon>
        <taxon>Zingiberales</taxon>
        <taxon>Musaceae</taxon>
        <taxon>Musa</taxon>
    </lineage>
</organism>
<dbReference type="InterPro" id="IPR008984">
    <property type="entry name" value="SMAD_FHA_dom_sf"/>
</dbReference>
<dbReference type="AlphaFoldDB" id="A0A804L2F4"/>
<dbReference type="SUPFAM" id="SSF49879">
    <property type="entry name" value="SMAD/FHA domain"/>
    <property type="match status" value="1"/>
</dbReference>
<keyword evidence="6" id="KW-1185">Reference proteome</keyword>
<dbReference type="OMA" id="QQAIWTF"/>
<feature type="compositionally biased region" description="Basic and acidic residues" evidence="2">
    <location>
        <begin position="667"/>
        <end position="688"/>
    </location>
</feature>
<evidence type="ECO:0000313" key="5">
    <source>
        <dbReference type="EnsemblPlants" id="Ma10_p31330.1"/>
    </source>
</evidence>
<dbReference type="Gramene" id="Ma10_t31330.1">
    <property type="protein sequence ID" value="Ma10_p31330.1"/>
    <property type="gene ID" value="Ma10_g31330"/>
</dbReference>
<dbReference type="GO" id="GO:0003729">
    <property type="term" value="F:mRNA binding"/>
    <property type="evidence" value="ECO:0000318"/>
    <property type="project" value="GO_Central"/>
</dbReference>
<reference evidence="5" key="2">
    <citation type="submission" date="2021-05" db="UniProtKB">
        <authorList>
            <consortium name="EnsemblPlants"/>
        </authorList>
    </citation>
    <scope>IDENTIFICATION</scope>
    <source>
        <strain evidence="5">subsp. malaccensis</strain>
    </source>
</reference>
<feature type="domain" description="FHA" evidence="3">
    <location>
        <begin position="115"/>
        <end position="164"/>
    </location>
</feature>
<dbReference type="FunFam" id="2.60.200.20:FF:000053">
    <property type="entry name" value="Os06g0275900 protein"/>
    <property type="match status" value="1"/>
</dbReference>
<reference evidence="4" key="1">
    <citation type="submission" date="2021-03" db="EMBL/GenBank/DDBJ databases">
        <authorList>
            <consortium name="Genoscope - CEA"/>
            <person name="William W."/>
        </authorList>
    </citation>
    <scope>NUCLEOTIDE SEQUENCE</scope>
    <source>
        <strain evidence="4">Doubled-haploid Pahang</strain>
    </source>
</reference>
<feature type="compositionally biased region" description="Polar residues" evidence="2">
    <location>
        <begin position="715"/>
        <end position="726"/>
    </location>
</feature>